<comment type="caution">
    <text evidence="1">The sequence shown here is derived from an EMBL/GenBank/DDBJ whole genome shotgun (WGS) entry which is preliminary data.</text>
</comment>
<feature type="non-terminal residue" evidence="1">
    <location>
        <position position="1"/>
    </location>
</feature>
<name>A0A699HE28_TANCI</name>
<organism evidence="1">
    <name type="scientific">Tanacetum cinerariifolium</name>
    <name type="common">Dalmatian daisy</name>
    <name type="synonym">Chrysanthemum cinerariifolium</name>
    <dbReference type="NCBI Taxonomy" id="118510"/>
    <lineage>
        <taxon>Eukaryota</taxon>
        <taxon>Viridiplantae</taxon>
        <taxon>Streptophyta</taxon>
        <taxon>Embryophyta</taxon>
        <taxon>Tracheophyta</taxon>
        <taxon>Spermatophyta</taxon>
        <taxon>Magnoliopsida</taxon>
        <taxon>eudicotyledons</taxon>
        <taxon>Gunneridae</taxon>
        <taxon>Pentapetalae</taxon>
        <taxon>asterids</taxon>
        <taxon>campanulids</taxon>
        <taxon>Asterales</taxon>
        <taxon>Asteraceae</taxon>
        <taxon>Asteroideae</taxon>
        <taxon>Anthemideae</taxon>
        <taxon>Anthemidinae</taxon>
        <taxon>Tanacetum</taxon>
    </lineage>
</organism>
<dbReference type="AlphaFoldDB" id="A0A699HE28"/>
<gene>
    <name evidence="1" type="ORF">Tci_368439</name>
</gene>
<proteinExistence type="predicted"/>
<dbReference type="EMBL" id="BKCJ010142119">
    <property type="protein sequence ID" value="GEX96464.1"/>
    <property type="molecule type" value="Genomic_DNA"/>
</dbReference>
<reference evidence="1" key="1">
    <citation type="journal article" date="2019" name="Sci. Rep.">
        <title>Draft genome of Tanacetum cinerariifolium, the natural source of mosquito coil.</title>
        <authorList>
            <person name="Yamashiro T."/>
            <person name="Shiraishi A."/>
            <person name="Satake H."/>
            <person name="Nakayama K."/>
        </authorList>
    </citation>
    <scope>NUCLEOTIDE SEQUENCE</scope>
</reference>
<protein>
    <submittedName>
        <fullName evidence="1">Uncharacterized protein</fullName>
    </submittedName>
</protein>
<accession>A0A699HE28</accession>
<evidence type="ECO:0000313" key="1">
    <source>
        <dbReference type="EMBL" id="GEX96464.1"/>
    </source>
</evidence>
<sequence>SSIKNLVPIPHECEVTSDNEIKSNEPDKDVSSVFTTYLNPLFNDSNDVTSNDDVPIRESKVHSNPLFDDDGINSDELESHKFSGPLISIHIAEEERIRREHADYIICMEMLFTINPCPRPTVNADTIIESLLSLPIPVQDGDSQREDIVIITETDDVLPPSVENDDDSDGEIDAVNDLHVDNSISNSKHEYFDDEASDFNNPSVPLPPPEPPDAKYDFVLDAGDEISVVMNVSDELECIDAKVEFDDSNDDYSTFMFVIYFEVFSFLLFDESEDAIFDPGISVESQWICPSVIEVSCVRIFVPAKSSIEEPEHSFSVGYEHFNTTLVTELDEVAESSIKNLIPIPRECKVTSNNGSESIEPVKDDSLVFTTFLNPLFNNKDDVAIHKDDVTIEESKVFSNPLFDNDDMNSDELESHVESNVVESLSTHDALIDSHMEMLFTINPCPRPTVNTNTNVESIPSSLIPVQDNDSQREEIDIVTNTDVLPPGFENDDSEEEIDVVEELRVDNSISNSANEYFDRDEISVVMNVSNELECIDAEVEFENDDYSSFIFVIYFKLFSFLLFAESEDTIFDPDEVAESSIKNLVPIPRECKVTSNNGSESIEPVKDDSLVFTTFPNPLFNNKDDVAIHEDDVTIEESKVFSNPLFDNDDMNSDELESHVESNSYEMLFTINPRPHPTVNTNTNVESIPSSLIPAQDNDSQREEIDIVTNTDVLPPGFENDDSEEEIDVVEELRVDNSISNSANEYFDSDFEP</sequence>